<sequence>MYKFKKLLTTNTIRKFCFTCLILAGVVANTQAQTPCFRAKDNVTRGCAPFSVELVDCSGATTIFYKYGDGSTQTQQNTHTYNEPGLYAVTQYIQKPGQTQADSLQVQNYIEVLPSPQPAFDLKLCSDNAVFLSIPDQNYEEYIINWGDGITQTVSRGAVNIPPHKYNFAPVTITVTGNYDPGNCGGSNAVIVNPIANIIPADIQSVSTLAKDPTNGVTQIVFGTNENFEYEVAQKASNESTFTLIKTVVNTAGRVITEKFQNLDTENLSYCYKVTTKDLCANKVESEVFCNMSLSATAQNNQNTVQWTPYAGSNFQRYVLYRNQNPIQVINDINTLSYIDTAVTCNEQYCYSVEAETGVTSKLIIASNNDCVIAYSEDIPPTITIFNSTVEQDNSIRVFWDIETFPRITEYLVSRTDTTLRLSTTELQAIDVNLDADNNQYFYKIFYTNQCGNSSARSLITSPVLLKASSITAKSVQLQWTHYLNAEQRFSNYELEKLEEDGTVYQTVPLTTDTTYTDTQQDLERQVLRYRVKTYINPATNLVSYSNIVEVKRKFKIFVPNAFTPNGDGLNDTFEPKAIFVKSFNMTVYNRLGKVVYRSQDITQGWDGNFNGKEATSDVYIYTIEMTDLLGNDFKTKGTFTLIR</sequence>
<feature type="signal peptide" evidence="1">
    <location>
        <begin position="1"/>
        <end position="32"/>
    </location>
</feature>
<dbReference type="OrthoDB" id="631648at2"/>
<gene>
    <name evidence="2" type="ORF">M23134_03784</name>
</gene>
<evidence type="ECO:0000313" key="3">
    <source>
        <dbReference type="Proteomes" id="UP000004095"/>
    </source>
</evidence>
<dbReference type="Proteomes" id="UP000004095">
    <property type="component" value="Unassembled WGS sequence"/>
</dbReference>
<dbReference type="EMBL" id="AAWS01000021">
    <property type="protein sequence ID" value="EAY27715.1"/>
    <property type="molecule type" value="Genomic_DNA"/>
</dbReference>
<dbReference type="Gene3D" id="2.60.40.10">
    <property type="entry name" value="Immunoglobulins"/>
    <property type="match status" value="3"/>
</dbReference>
<dbReference type="eggNOG" id="COG3291">
    <property type="taxonomic scope" value="Bacteria"/>
</dbReference>
<dbReference type="NCBIfam" id="TIGR04131">
    <property type="entry name" value="Bac_Flav_CTERM"/>
    <property type="match status" value="1"/>
</dbReference>
<proteinExistence type="predicted"/>
<dbReference type="InterPro" id="IPR035986">
    <property type="entry name" value="PKD_dom_sf"/>
</dbReference>
<dbReference type="RefSeq" id="WP_002699063.1">
    <property type="nucleotide sequence ID" value="NZ_AAWS01000021.1"/>
</dbReference>
<evidence type="ECO:0000313" key="2">
    <source>
        <dbReference type="EMBL" id="EAY27715.1"/>
    </source>
</evidence>
<evidence type="ECO:0000256" key="1">
    <source>
        <dbReference type="SAM" id="SignalP"/>
    </source>
</evidence>
<keyword evidence="3" id="KW-1185">Reference proteome</keyword>
<name>A1ZPH6_MICM2</name>
<organism evidence="2 3">
    <name type="scientific">Microscilla marina ATCC 23134</name>
    <dbReference type="NCBI Taxonomy" id="313606"/>
    <lineage>
        <taxon>Bacteria</taxon>
        <taxon>Pseudomonadati</taxon>
        <taxon>Bacteroidota</taxon>
        <taxon>Cytophagia</taxon>
        <taxon>Cytophagales</taxon>
        <taxon>Microscillaceae</taxon>
        <taxon>Microscilla</taxon>
    </lineage>
</organism>
<accession>A1ZPH6</accession>
<protein>
    <submittedName>
        <fullName evidence="2">Fibronectin type III domain protein</fullName>
    </submittedName>
</protein>
<dbReference type="InterPro" id="IPR036116">
    <property type="entry name" value="FN3_sf"/>
</dbReference>
<dbReference type="SUPFAM" id="SSF49265">
    <property type="entry name" value="Fibronectin type III"/>
    <property type="match status" value="2"/>
</dbReference>
<feature type="chain" id="PRO_5002642328" evidence="1">
    <location>
        <begin position="33"/>
        <end position="644"/>
    </location>
</feature>
<dbReference type="AlphaFoldDB" id="A1ZPH6"/>
<dbReference type="Pfam" id="PF13585">
    <property type="entry name" value="CHU_C"/>
    <property type="match status" value="1"/>
</dbReference>
<keyword evidence="1" id="KW-0732">Signal</keyword>
<dbReference type="SUPFAM" id="SSF49299">
    <property type="entry name" value="PKD domain"/>
    <property type="match status" value="1"/>
</dbReference>
<comment type="caution">
    <text evidence="2">The sequence shown here is derived from an EMBL/GenBank/DDBJ whole genome shotgun (WGS) entry which is preliminary data.</text>
</comment>
<reference evidence="2 3" key="1">
    <citation type="submission" date="2007-01" db="EMBL/GenBank/DDBJ databases">
        <authorList>
            <person name="Haygood M."/>
            <person name="Podell S."/>
            <person name="Anderson C."/>
            <person name="Hopkinson B."/>
            <person name="Roe K."/>
            <person name="Barbeau K."/>
            <person name="Gaasterland T."/>
            <person name="Ferriera S."/>
            <person name="Johnson J."/>
            <person name="Kravitz S."/>
            <person name="Beeson K."/>
            <person name="Sutton G."/>
            <person name="Rogers Y.-H."/>
            <person name="Friedman R."/>
            <person name="Frazier M."/>
            <person name="Venter J.C."/>
        </authorList>
    </citation>
    <scope>NUCLEOTIDE SEQUENCE [LARGE SCALE GENOMIC DNA]</scope>
    <source>
        <strain evidence="2 3">ATCC 23134</strain>
    </source>
</reference>
<dbReference type="InterPro" id="IPR026341">
    <property type="entry name" value="T9SS_type_B"/>
</dbReference>
<dbReference type="InterPro" id="IPR013783">
    <property type="entry name" value="Ig-like_fold"/>
</dbReference>